<feature type="compositionally biased region" description="Low complexity" evidence="4">
    <location>
        <begin position="400"/>
        <end position="414"/>
    </location>
</feature>
<feature type="compositionally biased region" description="Basic and acidic residues" evidence="4">
    <location>
        <begin position="494"/>
        <end position="521"/>
    </location>
</feature>
<evidence type="ECO:0000313" key="6">
    <source>
        <dbReference type="Proteomes" id="UP001372338"/>
    </source>
</evidence>
<sequence>MDRRGWLWKKKSSDKTINAEKPATTSESVGSTLSSVAHLDDQGNCTDKNYIQISMESYTHMSGLEDQVVNLEDQVEALEAKLSAAYSELNNKDNIVKQHAKVAEEAVSGWEKADAEVISLRGQLESITVTKLTVEDRASHLDGALKECMRQIRTLKEDSEQKLQEVILVKSQHWDKIKLELEAKIHKLEQGLLQEAGKNASLLRSLQESSNRIVKLKEEKSESEAEVELLKKCVQSYEKEITSLKYELYMISKEMDIRNEEKNIIMRSAEVAKKEHTEDVKNIAKLEGECQRLRSLLRKKLPGPAALAQMKLEVESSRQVIGGSYQRKNHLKTDTLQESEFFTRRLEELEEETKTLKEALATSNAELHASRNLYAKMVGRLKIQVFQQERSTQKPILEINSGNSSSRASNNPPSITSISDDGHEDPESPVESSAASISVLCDISRVRREGKLENHKNKNILELMDDFLEVEKMACLSDNGNVPLGIISNGNGSKKRDAKAEQSDDTSKSGDTEVPKEEVSPPEHAAYMQDLKETNLMLKEKEQLLTELNAQLALSHQSYSLAEIQLKCMTESYKSLETHVEELEAENKFLKEKMEELKNGLVEQKQCHHDALVRYKENEEKMQSMFALPRDKCLMCAPHPAADNDINTGKDKELAAAEKKLAECQETLHILGRQLQALCPQIDLKHSKRLQINEMLVNSSHGWQNSYGYGSCNSNDIDQAEACSDSSDTQGVTDGFSSPNFGSTSCLSDTDGLSLNSSIGSSQPIYMLNESNSSSSAPALGKQGRDLSHFFSSKGKTSH</sequence>
<dbReference type="Proteomes" id="UP001372338">
    <property type="component" value="Unassembled WGS sequence"/>
</dbReference>
<feature type="coiled-coil region" evidence="3">
    <location>
        <begin position="199"/>
        <end position="240"/>
    </location>
</feature>
<feature type="coiled-coil region" evidence="3">
    <location>
        <begin position="647"/>
        <end position="674"/>
    </location>
</feature>
<comment type="similarity">
    <text evidence="1">Belongs to the FPP family.</text>
</comment>
<dbReference type="PANTHER" id="PTHR31580">
    <property type="entry name" value="FILAMENT-LIKE PLANT PROTEIN 4"/>
    <property type="match status" value="1"/>
</dbReference>
<organism evidence="5 6">
    <name type="scientific">Crotalaria pallida</name>
    <name type="common">Smooth rattlebox</name>
    <name type="synonym">Crotalaria striata</name>
    <dbReference type="NCBI Taxonomy" id="3830"/>
    <lineage>
        <taxon>Eukaryota</taxon>
        <taxon>Viridiplantae</taxon>
        <taxon>Streptophyta</taxon>
        <taxon>Embryophyta</taxon>
        <taxon>Tracheophyta</taxon>
        <taxon>Spermatophyta</taxon>
        <taxon>Magnoliopsida</taxon>
        <taxon>eudicotyledons</taxon>
        <taxon>Gunneridae</taxon>
        <taxon>Pentapetalae</taxon>
        <taxon>rosids</taxon>
        <taxon>fabids</taxon>
        <taxon>Fabales</taxon>
        <taxon>Fabaceae</taxon>
        <taxon>Papilionoideae</taxon>
        <taxon>50 kb inversion clade</taxon>
        <taxon>genistoids sensu lato</taxon>
        <taxon>core genistoids</taxon>
        <taxon>Crotalarieae</taxon>
        <taxon>Crotalaria</taxon>
    </lineage>
</organism>
<feature type="coiled-coil region" evidence="3">
    <location>
        <begin position="61"/>
        <end position="88"/>
    </location>
</feature>
<dbReference type="InterPro" id="IPR008587">
    <property type="entry name" value="FPP_plant"/>
</dbReference>
<keyword evidence="2 3" id="KW-0175">Coiled coil</keyword>
<name>A0AAN9EHG5_CROPI</name>
<feature type="region of interest" description="Disordered" evidence="4">
    <location>
        <begin position="394"/>
        <end position="434"/>
    </location>
</feature>
<evidence type="ECO:0000256" key="1">
    <source>
        <dbReference type="ARBA" id="ARBA00005921"/>
    </source>
</evidence>
<evidence type="ECO:0008006" key="7">
    <source>
        <dbReference type="Google" id="ProtNLM"/>
    </source>
</evidence>
<dbReference type="AlphaFoldDB" id="A0AAN9EHG5"/>
<feature type="compositionally biased region" description="Polar residues" evidence="4">
    <location>
        <begin position="790"/>
        <end position="799"/>
    </location>
</feature>
<comment type="caution">
    <text evidence="5">The sequence shown here is derived from an EMBL/GenBank/DDBJ whole genome shotgun (WGS) entry which is preliminary data.</text>
</comment>
<feature type="region of interest" description="Disordered" evidence="4">
    <location>
        <begin position="487"/>
        <end position="524"/>
    </location>
</feature>
<dbReference type="Pfam" id="PF05911">
    <property type="entry name" value="FPP"/>
    <property type="match status" value="2"/>
</dbReference>
<dbReference type="EMBL" id="JAYWIO010000007">
    <property type="protein sequence ID" value="KAK7252958.1"/>
    <property type="molecule type" value="Genomic_DNA"/>
</dbReference>
<evidence type="ECO:0000256" key="2">
    <source>
        <dbReference type="ARBA" id="ARBA00023054"/>
    </source>
</evidence>
<evidence type="ECO:0000313" key="5">
    <source>
        <dbReference type="EMBL" id="KAK7252958.1"/>
    </source>
</evidence>
<protein>
    <recommendedName>
        <fullName evidence="7">Filament-like plant protein 4</fullName>
    </recommendedName>
</protein>
<evidence type="ECO:0000256" key="3">
    <source>
        <dbReference type="SAM" id="Coils"/>
    </source>
</evidence>
<feature type="region of interest" description="Disordered" evidence="4">
    <location>
        <begin position="770"/>
        <end position="799"/>
    </location>
</feature>
<reference evidence="5 6" key="1">
    <citation type="submission" date="2024-01" db="EMBL/GenBank/DDBJ databases">
        <title>The genomes of 5 underutilized Papilionoideae crops provide insights into root nodulation and disease resistanc.</title>
        <authorList>
            <person name="Yuan L."/>
        </authorList>
    </citation>
    <scope>NUCLEOTIDE SEQUENCE [LARGE SCALE GENOMIC DNA]</scope>
    <source>
        <strain evidence="5">ZHUSHIDOU_FW_LH</strain>
        <tissue evidence="5">Leaf</tissue>
    </source>
</reference>
<gene>
    <name evidence="5" type="ORF">RIF29_37286</name>
</gene>
<accession>A0AAN9EHG5</accession>
<proteinExistence type="inferred from homology"/>
<keyword evidence="6" id="KW-1185">Reference proteome</keyword>
<dbReference type="PANTHER" id="PTHR31580:SF19">
    <property type="entry name" value="FILAMENT-PLANT-LIKE PROTEIN"/>
    <property type="match status" value="1"/>
</dbReference>
<feature type="coiled-coil region" evidence="3">
    <location>
        <begin position="531"/>
        <end position="607"/>
    </location>
</feature>
<feature type="coiled-coil region" evidence="3">
    <location>
        <begin position="332"/>
        <end position="366"/>
    </location>
</feature>
<evidence type="ECO:0000256" key="4">
    <source>
        <dbReference type="SAM" id="MobiDB-lite"/>
    </source>
</evidence>